<evidence type="ECO:0000256" key="10">
    <source>
        <dbReference type="ARBA" id="ARBA00023128"/>
    </source>
</evidence>
<evidence type="ECO:0000256" key="11">
    <source>
        <dbReference type="ARBA" id="ARBA00023136"/>
    </source>
</evidence>
<dbReference type="HAMAP" id="MF_03193">
    <property type="entry name" value="COQ6_monooxygenase"/>
    <property type="match status" value="1"/>
</dbReference>
<evidence type="ECO:0000256" key="7">
    <source>
        <dbReference type="ARBA" id="ARBA00022827"/>
    </source>
</evidence>
<keyword evidence="5 12" id="KW-0831">Ubiquinone biosynthesis</keyword>
<comment type="subcellular location">
    <subcellularLocation>
        <location evidence="12">Mitochondrion inner membrane</location>
        <topology evidence="12">Peripheral membrane protein</topology>
        <orientation evidence="12">Matrix side</orientation>
    </subcellularLocation>
</comment>
<comment type="function">
    <text evidence="12">FAD-dependent monooxygenase required for two non-consecutive steps during ubiquinone biosynthesis. Required for the C5-ring hydroxylation during ubiquinone biosynthesis by catalyzing the hydroxylation of 4-hydroxy-3-(all-trans-polyprenyl)benzoic acid to 3,4-dihydroxy-5-(all-trans-polyprenyl)benzoic acid. Also acts downstream of coq4, for the C1-hydroxylation during ubiquinone biosynthesis by catalyzing the hydroxylation of 2-methoxy-6-(all-trans-polyprenyl)phenol to 2-methoxy-6-(all-trans-polyprenyl)benzene-1,4-diol. The electrons required for the hydroxylation reaction are funneled indirectly to coq6 from NADPH via a ferredoxin/ferredoxin reductase system.</text>
</comment>
<dbReference type="PROSITE" id="PS01304">
    <property type="entry name" value="UBIH"/>
    <property type="match status" value="1"/>
</dbReference>
<dbReference type="GO" id="GO:0031314">
    <property type="term" value="C:extrinsic component of mitochondrial inner membrane"/>
    <property type="evidence" value="ECO:0007669"/>
    <property type="project" value="UniProtKB-UniRule"/>
</dbReference>
<dbReference type="PANTHER" id="PTHR43876:SF7">
    <property type="entry name" value="UBIQUINONE BIOSYNTHESIS MONOOXYGENASE COQ6, MITOCHONDRIAL"/>
    <property type="match status" value="1"/>
</dbReference>
<dbReference type="InterPro" id="IPR012875">
    <property type="entry name" value="SDHF4"/>
</dbReference>
<feature type="domain" description="FAD-binding" evidence="14">
    <location>
        <begin position="405"/>
        <end position="454"/>
    </location>
</feature>
<dbReference type="PANTHER" id="PTHR43876">
    <property type="entry name" value="UBIQUINONE BIOSYNTHESIS MONOOXYGENASE COQ6, MITOCHONDRIAL"/>
    <property type="match status" value="1"/>
</dbReference>
<dbReference type="GO" id="GO:0106364">
    <property type="term" value="F:4-hydroxy-3-all-trans-polyprenylbenzoate oxygenase activity"/>
    <property type="evidence" value="ECO:0007669"/>
    <property type="project" value="UniProtKB-EC"/>
</dbReference>
<dbReference type="UniPathway" id="UPA00232"/>
<dbReference type="Pfam" id="PF07896">
    <property type="entry name" value="DUF1674"/>
    <property type="match status" value="1"/>
</dbReference>
<protein>
    <recommendedName>
        <fullName evidence="12">Ubiquinone biosynthesis monooxygenase COQ6, mitochondrial</fullName>
        <ecNumber evidence="12">1.14.15.45</ecNumber>
    </recommendedName>
    <alternativeName>
        <fullName evidence="12">2-methoxy-6-polyprenolphenol 4-hydroxylase</fullName>
        <ecNumber evidence="12">1.14.15.46</ecNumber>
    </alternativeName>
</protein>
<dbReference type="EMBL" id="JABELV010000079">
    <property type="protein sequence ID" value="KAG7531933.1"/>
    <property type="molecule type" value="Genomic_DNA"/>
</dbReference>
<reference evidence="15" key="1">
    <citation type="submission" date="2020-04" db="EMBL/GenBank/DDBJ databases">
        <title>Analysis of mating type loci in Filobasidium floriforme.</title>
        <authorList>
            <person name="Nowrousian M."/>
        </authorList>
    </citation>
    <scope>NUCLEOTIDE SEQUENCE</scope>
    <source>
        <strain evidence="15">CBS 6242</strain>
    </source>
</reference>
<keyword evidence="4 12" id="KW-0285">Flavoprotein</keyword>
<comment type="similarity">
    <text evidence="3">Belongs to the SDHAF4 family.</text>
</comment>
<dbReference type="SUPFAM" id="SSF51905">
    <property type="entry name" value="FAD/NAD(P)-binding domain"/>
    <property type="match status" value="1"/>
</dbReference>
<evidence type="ECO:0000256" key="2">
    <source>
        <dbReference type="ARBA" id="ARBA00005349"/>
    </source>
</evidence>
<dbReference type="InterPro" id="IPR010971">
    <property type="entry name" value="UbiH/COQ6"/>
</dbReference>
<feature type="region of interest" description="Disordered" evidence="13">
    <location>
        <begin position="25"/>
        <end position="53"/>
    </location>
</feature>
<comment type="similarity">
    <text evidence="2 12">Belongs to the UbiH/COQ6 family.</text>
</comment>
<feature type="compositionally biased region" description="Polar residues" evidence="13">
    <location>
        <begin position="1"/>
        <end position="14"/>
    </location>
</feature>
<keyword evidence="8 12" id="KW-0560">Oxidoreductase</keyword>
<evidence type="ECO:0000256" key="12">
    <source>
        <dbReference type="HAMAP-Rule" id="MF_03193"/>
    </source>
</evidence>
<keyword evidence="6 12" id="KW-0999">Mitochondrion inner membrane</keyword>
<proteinExistence type="inferred from homology"/>
<name>A0A8K0NPP2_9TREE</name>
<comment type="caution">
    <text evidence="15">The sequence shown here is derived from an EMBL/GenBank/DDBJ whole genome shotgun (WGS) entry which is preliminary data.</text>
</comment>
<evidence type="ECO:0000259" key="14">
    <source>
        <dbReference type="Pfam" id="PF01494"/>
    </source>
</evidence>
<dbReference type="Gene3D" id="3.50.50.60">
    <property type="entry name" value="FAD/NAD(P)-binding domain"/>
    <property type="match status" value="2"/>
</dbReference>
<dbReference type="EC" id="1.14.15.45" evidence="12"/>
<dbReference type="EC" id="1.14.15.46" evidence="12"/>
<evidence type="ECO:0000256" key="5">
    <source>
        <dbReference type="ARBA" id="ARBA00022688"/>
    </source>
</evidence>
<gene>
    <name evidence="12" type="primary">COQ6</name>
    <name evidence="15" type="ORF">FFLO_04001</name>
</gene>
<feature type="compositionally biased region" description="Basic and acidic residues" evidence="13">
    <location>
        <begin position="687"/>
        <end position="697"/>
    </location>
</feature>
<organism evidence="15 16">
    <name type="scientific">Filobasidium floriforme</name>
    <dbReference type="NCBI Taxonomy" id="5210"/>
    <lineage>
        <taxon>Eukaryota</taxon>
        <taxon>Fungi</taxon>
        <taxon>Dikarya</taxon>
        <taxon>Basidiomycota</taxon>
        <taxon>Agaricomycotina</taxon>
        <taxon>Tremellomycetes</taxon>
        <taxon>Filobasidiales</taxon>
        <taxon>Filobasidiaceae</taxon>
        <taxon>Filobasidium</taxon>
    </lineage>
</organism>
<comment type="catalytic activity">
    <reaction evidence="12">
        <text>a 4-hydroxy-3-(all-trans-polyprenyl)benzoate + 2 reduced [2Fe-2S]-[ferredoxin] + O2 + 2 H(+) = a 3,4-dihydroxy-5-(all-trans-polyprenyl)benzoate + 2 oxidized [2Fe-2S]-[ferredoxin] + H2O</text>
        <dbReference type="Rhea" id="RHEA:81195"/>
        <dbReference type="Rhea" id="RHEA-COMP:9514"/>
        <dbReference type="Rhea" id="RHEA-COMP:10000"/>
        <dbReference type="Rhea" id="RHEA-COMP:10001"/>
        <dbReference type="Rhea" id="RHEA-COMP:10930"/>
        <dbReference type="ChEBI" id="CHEBI:15377"/>
        <dbReference type="ChEBI" id="CHEBI:15378"/>
        <dbReference type="ChEBI" id="CHEBI:15379"/>
        <dbReference type="ChEBI" id="CHEBI:33737"/>
        <dbReference type="ChEBI" id="CHEBI:33738"/>
        <dbReference type="ChEBI" id="CHEBI:64694"/>
        <dbReference type="ChEBI" id="CHEBI:78396"/>
        <dbReference type="EC" id="1.14.15.45"/>
    </reaction>
</comment>
<keyword evidence="11 12" id="KW-0472">Membrane</keyword>
<feature type="domain" description="FAD-binding" evidence="14">
    <location>
        <begin position="91"/>
        <end position="325"/>
    </location>
</feature>
<comment type="pathway">
    <text evidence="12">Cofactor biosynthesis; ubiquinone biosynthesis.</text>
</comment>
<evidence type="ECO:0000256" key="6">
    <source>
        <dbReference type="ARBA" id="ARBA00022792"/>
    </source>
</evidence>
<evidence type="ECO:0000256" key="1">
    <source>
        <dbReference type="ARBA" id="ARBA00001974"/>
    </source>
</evidence>
<dbReference type="InterPro" id="IPR000689">
    <property type="entry name" value="UbQ_mOase_COQ6"/>
</dbReference>
<keyword evidence="16" id="KW-1185">Reference proteome</keyword>
<dbReference type="NCBIfam" id="TIGR01988">
    <property type="entry name" value="Ubi-OHases"/>
    <property type="match status" value="1"/>
</dbReference>
<dbReference type="InterPro" id="IPR018168">
    <property type="entry name" value="Ubi_Hdrlase_CS"/>
</dbReference>
<evidence type="ECO:0000313" key="15">
    <source>
        <dbReference type="EMBL" id="KAG7531933.1"/>
    </source>
</evidence>
<dbReference type="GO" id="GO:0120538">
    <property type="term" value="F:2-methoxy-6-polyprenolphenol 4-hydroxylase activity"/>
    <property type="evidence" value="ECO:0007669"/>
    <property type="project" value="UniProtKB-EC"/>
</dbReference>
<evidence type="ECO:0000256" key="13">
    <source>
        <dbReference type="SAM" id="MobiDB-lite"/>
    </source>
</evidence>
<comment type="subunit">
    <text evidence="12">Component of a multi-subunit COQ enzyme complex, composed of at least COQ3, COQ4, COQ5, COQ6, COQ7 and COQ9.</text>
</comment>
<dbReference type="GO" id="GO:0016712">
    <property type="term" value="F:oxidoreductase activity, acting on paired donors, with incorporation or reduction of molecular oxygen, reduced flavin or flavoprotein as one donor, and incorporation of one atom of oxygen"/>
    <property type="evidence" value="ECO:0007669"/>
    <property type="project" value="UniProtKB-UniRule"/>
</dbReference>
<dbReference type="InterPro" id="IPR051205">
    <property type="entry name" value="UbiH/COQ6_monooxygenase"/>
</dbReference>
<dbReference type="InterPro" id="IPR036188">
    <property type="entry name" value="FAD/NAD-bd_sf"/>
</dbReference>
<dbReference type="FunFam" id="3.50.50.60:FF:000021">
    <property type="entry name" value="Ubiquinone biosynthesis monooxygenase COQ6"/>
    <property type="match status" value="1"/>
</dbReference>
<evidence type="ECO:0000256" key="3">
    <source>
        <dbReference type="ARBA" id="ARBA00005701"/>
    </source>
</evidence>
<dbReference type="AlphaFoldDB" id="A0A8K0NPP2"/>
<dbReference type="GO" id="GO:0071949">
    <property type="term" value="F:FAD binding"/>
    <property type="evidence" value="ECO:0007669"/>
    <property type="project" value="InterPro"/>
</dbReference>
<comment type="catalytic activity">
    <reaction evidence="12">
        <text>a 2-methoxy-6-(all-trans-polyprenyl)phenol + 2 reduced [2Fe-2S]-[ferredoxin] + O2 + 2 H(+) = a 2-methoxy-6-(all-trans-polyprenyl)benzene-1,4-diol + 2 oxidized [2Fe-2S]-[ferredoxin] + H2O</text>
        <dbReference type="Rhea" id="RHEA:81183"/>
        <dbReference type="Rhea" id="RHEA-COMP:9551"/>
        <dbReference type="Rhea" id="RHEA-COMP:10000"/>
        <dbReference type="Rhea" id="RHEA-COMP:10001"/>
        <dbReference type="Rhea" id="RHEA-COMP:10858"/>
        <dbReference type="ChEBI" id="CHEBI:15377"/>
        <dbReference type="ChEBI" id="CHEBI:15378"/>
        <dbReference type="ChEBI" id="CHEBI:15379"/>
        <dbReference type="ChEBI" id="CHEBI:33737"/>
        <dbReference type="ChEBI" id="CHEBI:33738"/>
        <dbReference type="ChEBI" id="CHEBI:62731"/>
        <dbReference type="ChEBI" id="CHEBI:84166"/>
        <dbReference type="EC" id="1.14.15.46"/>
    </reaction>
</comment>
<keyword evidence="10 12" id="KW-0496">Mitochondrion</keyword>
<keyword evidence="7 12" id="KW-0274">FAD</keyword>
<dbReference type="PRINTS" id="PR00420">
    <property type="entry name" value="RNGMNOXGNASE"/>
</dbReference>
<sequence>MSLTSRQIVTTARSATKRAPTLASIAHRAPTSTTRTRSCLPRRVTSRSTDPARSSSVLASRYYATVSSPSTTSPTVDATTTVPSISPENTYDIVIIGAGNAGLALAASLLSKQHLLSNRRVLLVEGGKLERVRNWKGTEQLENRVSSITAENVEFLKSIGAWQYIEKSRSCPVKDMLVWTSTGSASSQIHFPATRSPMAYMTENTNLQRALLRRIAEIGQGKVEIREESKVQEMRMDEGKRSVVLKLGEEGWVRGGVVVGADGPNSPVRSFSKIESFGHPYPTHGIVATLNHGRLDANHTAFQRFLPTGPLAFLPMTPTSSTMVWSTKPELDAAYKALGPEALPHLVNLGLYASEQELEKLNMAILSQGVSAELIEAESQRVLSTLTNQDVKSLPPPVMSIAEKSIASFPYRLSHAESYIGDRTALVGDAAHTVHPLAGQGLNMGLADVKALAETWDRVAKVGGDLGAYTAMLPYPRERYPANHLLLSTTDKLHHIFGTRMPIVNWARSTGMDLINEMTPVKRALMERVGANAGVKEKSWYEAGADTLDGWKTVKSLAGIARAGAGQLISNGARKLLERGVNMGRPTDLASRRSIHTSATLAYPKPKAPPIKRQGPMPLPRKEQAEFDALVKAAQGPGVSLDDARAQAQSKTPASNADLIAHRDLRRTTSKKEFDGEVNPKTGEVGGPKRDPFHAGDGDWQYSGRVTDF</sequence>
<keyword evidence="9 12" id="KW-0503">Monooxygenase</keyword>
<comment type="cofactor">
    <cofactor evidence="1 12">
        <name>FAD</name>
        <dbReference type="ChEBI" id="CHEBI:57692"/>
    </cofactor>
</comment>
<dbReference type="InterPro" id="IPR002938">
    <property type="entry name" value="FAD-bd"/>
</dbReference>
<dbReference type="Pfam" id="PF01494">
    <property type="entry name" value="FAD_binding_3"/>
    <property type="match status" value="2"/>
</dbReference>
<evidence type="ECO:0000256" key="4">
    <source>
        <dbReference type="ARBA" id="ARBA00022630"/>
    </source>
</evidence>
<evidence type="ECO:0000256" key="8">
    <source>
        <dbReference type="ARBA" id="ARBA00023002"/>
    </source>
</evidence>
<evidence type="ECO:0000313" key="16">
    <source>
        <dbReference type="Proteomes" id="UP000812966"/>
    </source>
</evidence>
<feature type="region of interest" description="Disordered" evidence="13">
    <location>
        <begin position="664"/>
        <end position="709"/>
    </location>
</feature>
<accession>A0A8K0NPP2</accession>
<feature type="compositionally biased region" description="Basic and acidic residues" evidence="13">
    <location>
        <begin position="664"/>
        <end position="675"/>
    </location>
</feature>
<evidence type="ECO:0000256" key="9">
    <source>
        <dbReference type="ARBA" id="ARBA00023033"/>
    </source>
</evidence>
<dbReference type="Proteomes" id="UP000812966">
    <property type="component" value="Unassembled WGS sequence"/>
</dbReference>
<feature type="region of interest" description="Disordered" evidence="13">
    <location>
        <begin position="1"/>
        <end position="20"/>
    </location>
</feature>